<dbReference type="PRINTS" id="PR00813">
    <property type="entry name" value="BCTERIALGSPG"/>
</dbReference>
<dbReference type="PANTHER" id="PTHR30093:SF44">
    <property type="entry name" value="TYPE II SECRETION SYSTEM CORE PROTEIN G"/>
    <property type="match status" value="1"/>
</dbReference>
<keyword evidence="5 6" id="KW-0472">Membrane</keyword>
<evidence type="ECO:0000256" key="6">
    <source>
        <dbReference type="SAM" id="Phobius"/>
    </source>
</evidence>
<evidence type="ECO:0000256" key="3">
    <source>
        <dbReference type="ARBA" id="ARBA00022692"/>
    </source>
</evidence>
<dbReference type="PROSITE" id="PS00409">
    <property type="entry name" value="PROKAR_NTER_METHYL"/>
    <property type="match status" value="1"/>
</dbReference>
<dbReference type="InterPro" id="IPR000983">
    <property type="entry name" value="Bac_GSPG_pilin"/>
</dbReference>
<dbReference type="SUPFAM" id="SSF54523">
    <property type="entry name" value="Pili subunits"/>
    <property type="match status" value="1"/>
</dbReference>
<comment type="subcellular location">
    <subcellularLocation>
        <location evidence="1">Membrane</location>
        <topology evidence="1">Single-pass membrane protein</topology>
    </subcellularLocation>
</comment>
<dbReference type="AlphaFoldDB" id="A0AAN1XVX3"/>
<protein>
    <recommendedName>
        <fullName evidence="7">Type II secretion system protein GspG C-terminal domain-containing protein</fullName>
    </recommendedName>
</protein>
<dbReference type="GO" id="GO:0016020">
    <property type="term" value="C:membrane"/>
    <property type="evidence" value="ECO:0007669"/>
    <property type="project" value="UniProtKB-SubCell"/>
</dbReference>
<dbReference type="InterPro" id="IPR013545">
    <property type="entry name" value="T2SS_protein-GspG_C"/>
</dbReference>
<dbReference type="InterPro" id="IPR012902">
    <property type="entry name" value="N_methyl_site"/>
</dbReference>
<dbReference type="KEGG" id="vab:WPS_16680"/>
<accession>A0AAN1XVX3</accession>
<organism evidence="8 9">
    <name type="scientific">Vulcanimicrobium alpinum</name>
    <dbReference type="NCBI Taxonomy" id="3016050"/>
    <lineage>
        <taxon>Bacteria</taxon>
        <taxon>Bacillati</taxon>
        <taxon>Vulcanimicrobiota</taxon>
        <taxon>Vulcanimicrobiia</taxon>
        <taxon>Vulcanimicrobiales</taxon>
        <taxon>Vulcanimicrobiaceae</taxon>
        <taxon>Vulcanimicrobium</taxon>
    </lineage>
</organism>
<dbReference type="GO" id="GO:0015628">
    <property type="term" value="P:protein secretion by the type II secretion system"/>
    <property type="evidence" value="ECO:0007669"/>
    <property type="project" value="InterPro"/>
</dbReference>
<dbReference type="GO" id="GO:0015627">
    <property type="term" value="C:type II protein secretion system complex"/>
    <property type="evidence" value="ECO:0007669"/>
    <property type="project" value="InterPro"/>
</dbReference>
<dbReference type="EMBL" id="AP025523">
    <property type="protein sequence ID" value="BDE06392.1"/>
    <property type="molecule type" value="Genomic_DNA"/>
</dbReference>
<dbReference type="NCBIfam" id="TIGR02532">
    <property type="entry name" value="IV_pilin_GFxxxE"/>
    <property type="match status" value="1"/>
</dbReference>
<keyword evidence="3 6" id="KW-0812">Transmembrane</keyword>
<dbReference type="Proteomes" id="UP001317532">
    <property type="component" value="Chromosome"/>
</dbReference>
<dbReference type="InterPro" id="IPR045584">
    <property type="entry name" value="Pilin-like"/>
</dbReference>
<proteinExistence type="predicted"/>
<evidence type="ECO:0000313" key="9">
    <source>
        <dbReference type="Proteomes" id="UP001317532"/>
    </source>
</evidence>
<dbReference type="Gene3D" id="3.30.700.10">
    <property type="entry name" value="Glycoprotein, Type 4 Pilin"/>
    <property type="match status" value="1"/>
</dbReference>
<feature type="transmembrane region" description="Helical" evidence="6">
    <location>
        <begin position="12"/>
        <end position="33"/>
    </location>
</feature>
<gene>
    <name evidence="8" type="ORF">WPS_16680</name>
</gene>
<name>A0AAN1XVX3_UNVUL</name>
<evidence type="ECO:0000313" key="8">
    <source>
        <dbReference type="EMBL" id="BDE06392.1"/>
    </source>
</evidence>
<sequence>MYRIDAREAERGFTLIELMIVVAIIAILAGILIPNFVNARSQAQTAACESNMRAIATALELYYADNQVYPTASAAGVQPALFTVNGVSYLSNTPKDPAAQSTSGLYSLTTTQATGGAPATYTITCPGVHVGSTLAKVPVSGGASGSVCGTNCTATKIQYVAGAGLQAAP</sequence>
<feature type="domain" description="Type II secretion system protein GspG C-terminal" evidence="7">
    <location>
        <begin position="36"/>
        <end position="74"/>
    </location>
</feature>
<keyword evidence="4 6" id="KW-1133">Transmembrane helix</keyword>
<keyword evidence="9" id="KW-1185">Reference proteome</keyword>
<dbReference type="Pfam" id="PF07963">
    <property type="entry name" value="N_methyl"/>
    <property type="match status" value="1"/>
</dbReference>
<dbReference type="Pfam" id="PF08334">
    <property type="entry name" value="T2SSG"/>
    <property type="match status" value="1"/>
</dbReference>
<evidence type="ECO:0000256" key="5">
    <source>
        <dbReference type="ARBA" id="ARBA00023136"/>
    </source>
</evidence>
<keyword evidence="2" id="KW-0488">Methylation</keyword>
<evidence type="ECO:0000256" key="4">
    <source>
        <dbReference type="ARBA" id="ARBA00022989"/>
    </source>
</evidence>
<dbReference type="RefSeq" id="WP_317997354.1">
    <property type="nucleotide sequence ID" value="NZ_AP025523.1"/>
</dbReference>
<evidence type="ECO:0000259" key="7">
    <source>
        <dbReference type="Pfam" id="PF08334"/>
    </source>
</evidence>
<evidence type="ECO:0000256" key="2">
    <source>
        <dbReference type="ARBA" id="ARBA00022481"/>
    </source>
</evidence>
<reference evidence="8 9" key="1">
    <citation type="journal article" date="2022" name="ISME Commun">
        <title>Vulcanimicrobium alpinus gen. nov. sp. nov., the first cultivated representative of the candidate phylum 'Eremiobacterota', is a metabolically versatile aerobic anoxygenic phototroph.</title>
        <authorList>
            <person name="Yabe S."/>
            <person name="Muto K."/>
            <person name="Abe K."/>
            <person name="Yokota A."/>
            <person name="Staudigel H."/>
            <person name="Tebo B.M."/>
        </authorList>
    </citation>
    <scope>NUCLEOTIDE SEQUENCE [LARGE SCALE GENOMIC DNA]</scope>
    <source>
        <strain evidence="8 9">WC8-2</strain>
    </source>
</reference>
<dbReference type="PANTHER" id="PTHR30093">
    <property type="entry name" value="GENERAL SECRETION PATHWAY PROTEIN G"/>
    <property type="match status" value="1"/>
</dbReference>
<evidence type="ECO:0000256" key="1">
    <source>
        <dbReference type="ARBA" id="ARBA00004167"/>
    </source>
</evidence>